<evidence type="ECO:0000313" key="2">
    <source>
        <dbReference type="Proteomes" id="UP000181903"/>
    </source>
</evidence>
<sequence>MPRILRISTGSPAPFSAAHPRSQMNNLQKLIANARAGLALHEKISDDDWQAIARQCGAAEVEEIEQRIVSLRAELETVEEWDGDTLDEIHVAIHRFTQLLRLAKARSPSGF</sequence>
<protein>
    <submittedName>
        <fullName evidence="1">Uncharacterized protein</fullName>
    </submittedName>
</protein>
<keyword evidence="2" id="KW-1185">Reference proteome</keyword>
<name>A0ABY0RKX2_9PSED</name>
<accession>A0ABY0RKX2</accession>
<gene>
    <name evidence="1" type="ORF">SAMN04490208_2544</name>
</gene>
<reference evidence="1 2" key="1">
    <citation type="submission" date="2016-10" db="EMBL/GenBank/DDBJ databases">
        <authorList>
            <person name="Varghese N."/>
            <person name="Submissions S."/>
        </authorList>
    </citation>
    <scope>NUCLEOTIDE SEQUENCE [LARGE SCALE GENOMIC DNA]</scope>
    <source>
        <strain evidence="1 2">BS2776</strain>
    </source>
</reference>
<evidence type="ECO:0000313" key="1">
    <source>
        <dbReference type="EMBL" id="SDO10099.1"/>
    </source>
</evidence>
<dbReference type="EMBL" id="LT629706">
    <property type="protein sequence ID" value="SDO10099.1"/>
    <property type="molecule type" value="Genomic_DNA"/>
</dbReference>
<proteinExistence type="predicted"/>
<dbReference type="Proteomes" id="UP000181903">
    <property type="component" value="Chromosome I"/>
</dbReference>
<organism evidence="1 2">
    <name type="scientific">Pseudomonas poae</name>
    <dbReference type="NCBI Taxonomy" id="200451"/>
    <lineage>
        <taxon>Bacteria</taxon>
        <taxon>Pseudomonadati</taxon>
        <taxon>Pseudomonadota</taxon>
        <taxon>Gammaproteobacteria</taxon>
        <taxon>Pseudomonadales</taxon>
        <taxon>Pseudomonadaceae</taxon>
        <taxon>Pseudomonas</taxon>
    </lineage>
</organism>